<dbReference type="OrthoDB" id="2765515at2759"/>
<keyword evidence="2" id="KW-1185">Reference proteome</keyword>
<proteinExistence type="predicted"/>
<reference evidence="1 2" key="1">
    <citation type="submission" date="2016-10" db="EMBL/GenBank/DDBJ databases">
        <title>Genome sequence of the basidiomycete white-rot fungus Trametes pubescens.</title>
        <authorList>
            <person name="Makela M.R."/>
            <person name="Granchi Z."/>
            <person name="Peng M."/>
            <person name="De Vries R.P."/>
            <person name="Grigoriev I."/>
            <person name="Riley R."/>
            <person name="Hilden K."/>
        </authorList>
    </citation>
    <scope>NUCLEOTIDE SEQUENCE [LARGE SCALE GENOMIC DNA]</scope>
    <source>
        <strain evidence="1 2">FBCC735</strain>
    </source>
</reference>
<evidence type="ECO:0000313" key="2">
    <source>
        <dbReference type="Proteomes" id="UP000184267"/>
    </source>
</evidence>
<dbReference type="AlphaFoldDB" id="A0A1M2VIL9"/>
<gene>
    <name evidence="1" type="ORF">TRAPUB_1708</name>
</gene>
<dbReference type="Proteomes" id="UP000184267">
    <property type="component" value="Unassembled WGS sequence"/>
</dbReference>
<organism evidence="1 2">
    <name type="scientific">Trametes pubescens</name>
    <name type="common">White-rot fungus</name>
    <dbReference type="NCBI Taxonomy" id="154538"/>
    <lineage>
        <taxon>Eukaryota</taxon>
        <taxon>Fungi</taxon>
        <taxon>Dikarya</taxon>
        <taxon>Basidiomycota</taxon>
        <taxon>Agaricomycotina</taxon>
        <taxon>Agaricomycetes</taxon>
        <taxon>Polyporales</taxon>
        <taxon>Polyporaceae</taxon>
        <taxon>Trametes</taxon>
    </lineage>
</organism>
<evidence type="ECO:0000313" key="1">
    <source>
        <dbReference type="EMBL" id="OJT07440.1"/>
    </source>
</evidence>
<dbReference type="EMBL" id="MNAD01001174">
    <property type="protein sequence ID" value="OJT07440.1"/>
    <property type="molecule type" value="Genomic_DNA"/>
</dbReference>
<protein>
    <submittedName>
        <fullName evidence="1">Uncharacterized protein</fullName>
    </submittedName>
</protein>
<sequence length="232" mass="25499">MPIPLQALHDVLGTHPLSPTLDRSPTAIHPPHEQSCIGEPDFTSSPLLKKYPGELVWLMPNSIGPICAIYPSQRTESGAIPVYIYIPRYMPSIKTPWIISTEPCAPIGVDASVVLPLIGTRSVHSLVYVDRMTCTFQLADPTPSTAGMLSPGPAVYIQVPRDWTYGVHEPSEVLEVPPHPTGVRHHIRKVKSWIDSLRKAVPAVPLGSEVSKLVPATWITTCPYCQLYTKDE</sequence>
<name>A0A1M2VIL9_TRAPU</name>
<accession>A0A1M2VIL9</accession>
<comment type="caution">
    <text evidence="1">The sequence shown here is derived from an EMBL/GenBank/DDBJ whole genome shotgun (WGS) entry which is preliminary data.</text>
</comment>